<feature type="chain" id="PRO_5001703993" evidence="1">
    <location>
        <begin position="18"/>
        <end position="139"/>
    </location>
</feature>
<keyword evidence="3" id="KW-1185">Reference proteome</keyword>
<dbReference type="GeneID" id="20328709"/>
<dbReference type="CTD" id="20328709"/>
<keyword evidence="1" id="KW-0732">Signal</keyword>
<evidence type="ECO:0000313" key="2">
    <source>
        <dbReference type="EMBL" id="KER23887.1"/>
    </source>
</evidence>
<dbReference type="EMBL" id="KL596831">
    <property type="protein sequence ID" value="KER23887.1"/>
    <property type="molecule type" value="Genomic_DNA"/>
</dbReference>
<sequence>MAELIAVLMSLCYTVRISNTNACVPLNSRGHEWTDLEGEFSEGPLSFPPSRLQSAVNDVMKHLNHADQMAVSPDRSPGHAECDLVGFHPHLKQGKKPHLIDPSLNGKRSCVDVPDFQNFPLGLSDAELEENGYRYPLRI</sequence>
<name>A0A074ZE15_OPIVI</name>
<dbReference type="AlphaFoldDB" id="A0A074ZE15"/>
<gene>
    <name evidence="2" type="ORF">T265_14543</name>
</gene>
<evidence type="ECO:0000313" key="3">
    <source>
        <dbReference type="Proteomes" id="UP000054324"/>
    </source>
</evidence>
<protein>
    <submittedName>
        <fullName evidence="2">Uncharacterized protein</fullName>
    </submittedName>
</protein>
<dbReference type="KEGG" id="ovi:T265_14543"/>
<dbReference type="RefSeq" id="XP_009172388.1">
    <property type="nucleotide sequence ID" value="XM_009174124.1"/>
</dbReference>
<feature type="non-terminal residue" evidence="2">
    <location>
        <position position="139"/>
    </location>
</feature>
<accession>A0A074ZE15</accession>
<feature type="signal peptide" evidence="1">
    <location>
        <begin position="1"/>
        <end position="17"/>
    </location>
</feature>
<reference evidence="2 3" key="1">
    <citation type="submission" date="2013-11" db="EMBL/GenBank/DDBJ databases">
        <title>Opisthorchis viverrini - life in the bile duct.</title>
        <authorList>
            <person name="Young N.D."/>
            <person name="Nagarajan N."/>
            <person name="Lin S.J."/>
            <person name="Korhonen P.K."/>
            <person name="Jex A.R."/>
            <person name="Hall R.S."/>
            <person name="Safavi-Hemami H."/>
            <person name="Kaewkong W."/>
            <person name="Bertrand D."/>
            <person name="Gao S."/>
            <person name="Seet Q."/>
            <person name="Wongkham S."/>
            <person name="Teh B.T."/>
            <person name="Wongkham C."/>
            <person name="Intapan P.M."/>
            <person name="Maleewong W."/>
            <person name="Yang X."/>
            <person name="Hu M."/>
            <person name="Wang Z."/>
            <person name="Hofmann A."/>
            <person name="Sternberg P.W."/>
            <person name="Tan P."/>
            <person name="Wang J."/>
            <person name="Gasser R.B."/>
        </authorList>
    </citation>
    <scope>NUCLEOTIDE SEQUENCE [LARGE SCALE GENOMIC DNA]</scope>
</reference>
<dbReference type="Proteomes" id="UP000054324">
    <property type="component" value="Unassembled WGS sequence"/>
</dbReference>
<proteinExistence type="predicted"/>
<evidence type="ECO:0000256" key="1">
    <source>
        <dbReference type="SAM" id="SignalP"/>
    </source>
</evidence>
<organism evidence="2 3">
    <name type="scientific">Opisthorchis viverrini</name>
    <name type="common">Southeast Asian liver fluke</name>
    <dbReference type="NCBI Taxonomy" id="6198"/>
    <lineage>
        <taxon>Eukaryota</taxon>
        <taxon>Metazoa</taxon>
        <taxon>Spiralia</taxon>
        <taxon>Lophotrochozoa</taxon>
        <taxon>Platyhelminthes</taxon>
        <taxon>Trematoda</taxon>
        <taxon>Digenea</taxon>
        <taxon>Opisthorchiida</taxon>
        <taxon>Opisthorchiata</taxon>
        <taxon>Opisthorchiidae</taxon>
        <taxon>Opisthorchis</taxon>
    </lineage>
</organism>